<dbReference type="Pfam" id="PF13673">
    <property type="entry name" value="Acetyltransf_10"/>
    <property type="match status" value="1"/>
</dbReference>
<dbReference type="InterPro" id="IPR052564">
    <property type="entry name" value="N-acetyltrans/Recomb-assoc"/>
</dbReference>
<dbReference type="PROSITE" id="PS51186">
    <property type="entry name" value="GNAT"/>
    <property type="match status" value="1"/>
</dbReference>
<dbReference type="PANTHER" id="PTHR43451">
    <property type="entry name" value="ACETYLTRANSFERASE (GNAT) FAMILY PROTEIN"/>
    <property type="match status" value="1"/>
</dbReference>
<dbReference type="InterPro" id="IPR000182">
    <property type="entry name" value="GNAT_dom"/>
</dbReference>
<evidence type="ECO:0000259" key="1">
    <source>
        <dbReference type="PROSITE" id="PS51186"/>
    </source>
</evidence>
<dbReference type="PANTHER" id="PTHR43451:SF1">
    <property type="entry name" value="ACETYLTRANSFERASE"/>
    <property type="match status" value="1"/>
</dbReference>
<proteinExistence type="predicted"/>
<dbReference type="Gene3D" id="3.40.630.30">
    <property type="match status" value="1"/>
</dbReference>
<evidence type="ECO:0000313" key="2">
    <source>
        <dbReference type="EMBL" id="RVU01660.1"/>
    </source>
</evidence>
<dbReference type="SUPFAM" id="SSF55729">
    <property type="entry name" value="Acyl-CoA N-acyltransferases (Nat)"/>
    <property type="match status" value="1"/>
</dbReference>
<gene>
    <name evidence="2" type="ORF">EOD41_06785</name>
</gene>
<evidence type="ECO:0000313" key="3">
    <source>
        <dbReference type="Proteomes" id="UP000282759"/>
    </source>
</evidence>
<keyword evidence="2" id="KW-0808">Transferase</keyword>
<dbReference type="EMBL" id="SACK01000002">
    <property type="protein sequence ID" value="RVU01660.1"/>
    <property type="molecule type" value="Genomic_DNA"/>
</dbReference>
<comment type="caution">
    <text evidence="2">The sequence shown here is derived from an EMBL/GenBank/DDBJ whole genome shotgun (WGS) entry which is preliminary data.</text>
</comment>
<protein>
    <submittedName>
        <fullName evidence="2">GNAT family N-acetyltransferase</fullName>
    </submittedName>
</protein>
<reference evidence="2 3" key="1">
    <citation type="submission" date="2019-01" db="EMBL/GenBank/DDBJ databases">
        <authorList>
            <person name="Chen W.-M."/>
        </authorList>
    </citation>
    <scope>NUCLEOTIDE SEQUENCE [LARGE SCALE GENOMIC DNA]</scope>
    <source>
        <strain evidence="2 3">YBJ-36</strain>
    </source>
</reference>
<dbReference type="OrthoDB" id="424368at2"/>
<dbReference type="GO" id="GO:0016747">
    <property type="term" value="F:acyltransferase activity, transferring groups other than amino-acyl groups"/>
    <property type="evidence" value="ECO:0007669"/>
    <property type="project" value="InterPro"/>
</dbReference>
<dbReference type="RefSeq" id="WP_127704031.1">
    <property type="nucleotide sequence ID" value="NZ_SACK01000002.1"/>
</dbReference>
<dbReference type="Proteomes" id="UP000282759">
    <property type="component" value="Unassembled WGS sequence"/>
</dbReference>
<dbReference type="InterPro" id="IPR016181">
    <property type="entry name" value="Acyl_CoA_acyltransferase"/>
</dbReference>
<organism evidence="2 3">
    <name type="scientific">Mucilaginibacter limnophilus</name>
    <dbReference type="NCBI Taxonomy" id="1932778"/>
    <lineage>
        <taxon>Bacteria</taxon>
        <taxon>Pseudomonadati</taxon>
        <taxon>Bacteroidota</taxon>
        <taxon>Sphingobacteriia</taxon>
        <taxon>Sphingobacteriales</taxon>
        <taxon>Sphingobacteriaceae</taxon>
        <taxon>Mucilaginibacter</taxon>
    </lineage>
</organism>
<keyword evidence="3" id="KW-1185">Reference proteome</keyword>
<dbReference type="CDD" id="cd04301">
    <property type="entry name" value="NAT_SF"/>
    <property type="match status" value="1"/>
</dbReference>
<name>A0A3S2V942_9SPHI</name>
<feature type="domain" description="N-acetyltransferase" evidence="1">
    <location>
        <begin position="1"/>
        <end position="154"/>
    </location>
</feature>
<accession>A0A3S2V942</accession>
<sequence>MHIRRATLEDSEEIRQLFYDTVTAINANDYNAEQVKAWSSGYDNVERWNKRITEQHFFVAGSNGTITGFASLTDDGYLDVFFVHKDHQRQGIAALLLNEIESCAHSIGVKQITSDVSITARPFFEKNGFAVVASQRVEFKDVMFDNYKMAKRYNRREVLSTRRRRAQAEGDIIDTKC</sequence>
<dbReference type="AlphaFoldDB" id="A0A3S2V942"/>